<dbReference type="InterPro" id="IPR036291">
    <property type="entry name" value="NAD(P)-bd_dom_sf"/>
</dbReference>
<dbReference type="FunFam" id="3.40.50.720:FF:000041">
    <property type="entry name" value="D-3-phosphoglycerate dehydrogenase"/>
    <property type="match status" value="1"/>
</dbReference>
<dbReference type="GO" id="GO:0051287">
    <property type="term" value="F:NAD binding"/>
    <property type="evidence" value="ECO:0007669"/>
    <property type="project" value="InterPro"/>
</dbReference>
<dbReference type="SUPFAM" id="SSF51735">
    <property type="entry name" value="NAD(P)-binding Rossmann-fold domains"/>
    <property type="match status" value="1"/>
</dbReference>
<dbReference type="InterPro" id="IPR050418">
    <property type="entry name" value="D-iso_2-hydroxyacid_DH_PdxB"/>
</dbReference>
<proteinExistence type="inferred from homology"/>
<evidence type="ECO:0000259" key="6">
    <source>
        <dbReference type="Pfam" id="PF02826"/>
    </source>
</evidence>
<dbReference type="Gene3D" id="3.40.50.720">
    <property type="entry name" value="NAD(P)-binding Rossmann-like Domain"/>
    <property type="match status" value="2"/>
</dbReference>
<dbReference type="InterPro" id="IPR029753">
    <property type="entry name" value="D-isomer_DH_CS"/>
</dbReference>
<dbReference type="SUPFAM" id="SSF52283">
    <property type="entry name" value="Formate/glycerate dehydrogenase catalytic domain-like"/>
    <property type="match status" value="1"/>
</dbReference>
<dbReference type="PANTHER" id="PTHR43761">
    <property type="entry name" value="D-ISOMER SPECIFIC 2-HYDROXYACID DEHYDROGENASE FAMILY PROTEIN (AFU_ORTHOLOGUE AFUA_1G13630)"/>
    <property type="match status" value="1"/>
</dbReference>
<dbReference type="Pfam" id="PF00389">
    <property type="entry name" value="2-Hacid_dh"/>
    <property type="match status" value="1"/>
</dbReference>
<evidence type="ECO:0000259" key="5">
    <source>
        <dbReference type="Pfam" id="PF00389"/>
    </source>
</evidence>
<organism evidence="7 8">
    <name type="scientific">Granulibacter bethesdensis</name>
    <dbReference type="NCBI Taxonomy" id="364410"/>
    <lineage>
        <taxon>Bacteria</taxon>
        <taxon>Pseudomonadati</taxon>
        <taxon>Pseudomonadota</taxon>
        <taxon>Alphaproteobacteria</taxon>
        <taxon>Acetobacterales</taxon>
        <taxon>Acetobacteraceae</taxon>
        <taxon>Granulibacter</taxon>
    </lineage>
</organism>
<dbReference type="Proteomes" id="UP000019438">
    <property type="component" value="Chromosome"/>
</dbReference>
<protein>
    <submittedName>
        <fullName evidence="7">Glycerate dehydrogenase</fullName>
        <ecNumber evidence="7">1.1.1.29</ecNumber>
    </submittedName>
</protein>
<accession>A0AAN0VEM9</accession>
<gene>
    <name evidence="7" type="ORF">GbCGDNIH3_0049</name>
</gene>
<dbReference type="GO" id="GO:0006564">
    <property type="term" value="P:L-serine biosynthetic process"/>
    <property type="evidence" value="ECO:0007669"/>
    <property type="project" value="UniProtKB-ARBA"/>
</dbReference>
<evidence type="ECO:0000313" key="8">
    <source>
        <dbReference type="Proteomes" id="UP000019438"/>
    </source>
</evidence>
<dbReference type="EMBL" id="CP003181">
    <property type="protein sequence ID" value="AHJ61787.1"/>
    <property type="molecule type" value="Genomic_DNA"/>
</dbReference>
<dbReference type="AlphaFoldDB" id="A0AAN0VEM9"/>
<dbReference type="PROSITE" id="PS00065">
    <property type="entry name" value="D_2_HYDROXYACID_DH_1"/>
    <property type="match status" value="1"/>
</dbReference>
<dbReference type="GO" id="GO:0047545">
    <property type="term" value="F:(S)-2-hydroxyglutarate dehydrogenase activity"/>
    <property type="evidence" value="ECO:0007669"/>
    <property type="project" value="UniProtKB-ARBA"/>
</dbReference>
<dbReference type="InterPro" id="IPR006140">
    <property type="entry name" value="D-isomer_DH_NAD-bd"/>
</dbReference>
<evidence type="ECO:0000256" key="2">
    <source>
        <dbReference type="ARBA" id="ARBA00023002"/>
    </source>
</evidence>
<evidence type="ECO:0000256" key="4">
    <source>
        <dbReference type="RuleBase" id="RU003719"/>
    </source>
</evidence>
<sequence length="354" mass="38467">MPHDGGRLNASSMMNAGAVLRGRYPDTEESLRFFPIDARIASMTQKIVFLDRETLGATMRKPVFAHEYVEYDVTGPDQVVERLRDATIAITNKVPLRADTLAQLPNLKLIAVAATGTDVIDKVAAKKQGIVVSNIRGYAFNTVPEHVIALMFALRRNLLAYAVDVQNGVWNKARQFCFFPHPIRDIAGSTMGIIGYGALGKSIAERARALGMKVIAYDAFPQEGLVDFETILRDSDVITIHAPLTDETRNMFGAAEFRKMKNSAILINTARGGLVDEAALAQALKDGEIAGAGFDVLTQEPPVNGNVLLDPTIPNLIVTPHVAWASTEAMQILADQLVDNIEAFVSGRPANVVE</sequence>
<dbReference type="PROSITE" id="PS00671">
    <property type="entry name" value="D_2_HYDROXYACID_DH_3"/>
    <property type="match status" value="1"/>
</dbReference>
<feature type="domain" description="D-isomer specific 2-hydroxyacid dehydrogenase catalytic" evidence="5">
    <location>
        <begin position="64"/>
        <end position="353"/>
    </location>
</feature>
<dbReference type="GO" id="GO:0004617">
    <property type="term" value="F:phosphoglycerate dehydrogenase activity"/>
    <property type="evidence" value="ECO:0007669"/>
    <property type="project" value="UniProtKB-ARBA"/>
</dbReference>
<dbReference type="Pfam" id="PF02826">
    <property type="entry name" value="2-Hacid_dh_C"/>
    <property type="match status" value="1"/>
</dbReference>
<dbReference type="InterPro" id="IPR029752">
    <property type="entry name" value="D-isomer_DH_CS1"/>
</dbReference>
<keyword evidence="2 4" id="KW-0560">Oxidoreductase</keyword>
<dbReference type="CDD" id="cd12162">
    <property type="entry name" value="2-Hacid_dh_4"/>
    <property type="match status" value="1"/>
</dbReference>
<dbReference type="GO" id="GO:0008465">
    <property type="term" value="F:hydroxypyruvate reductase (NADH) activity"/>
    <property type="evidence" value="ECO:0007669"/>
    <property type="project" value="UniProtKB-EC"/>
</dbReference>
<keyword evidence="3" id="KW-0520">NAD</keyword>
<dbReference type="InterPro" id="IPR006139">
    <property type="entry name" value="D-isomer_2_OHA_DH_cat_dom"/>
</dbReference>
<dbReference type="EC" id="1.1.1.29" evidence="7"/>
<reference evidence="8" key="1">
    <citation type="submission" date="2012-06" db="EMBL/GenBank/DDBJ databases">
        <title>Genome analysis of multiple Granulibacter bethesdensis isolates demonstrates substantial genome diversity.</title>
        <authorList>
            <person name="Greenberg D.E."/>
            <person name="Porcella S.F."/>
            <person name="Zarember K."/>
            <person name="Zelazny A.M."/>
            <person name="Bruno D."/>
            <person name="Martens C."/>
            <person name="Barbian K.D."/>
            <person name="Jaske E."/>
            <person name="Holland S.M."/>
        </authorList>
    </citation>
    <scope>NUCLEOTIDE SEQUENCE [LARGE SCALE GENOMIC DNA]</scope>
    <source>
        <strain evidence="8">CGDNIH3</strain>
    </source>
</reference>
<feature type="domain" description="D-isomer specific 2-hydroxyacid dehydrogenase NAD-binding" evidence="6">
    <location>
        <begin position="148"/>
        <end position="323"/>
    </location>
</feature>
<dbReference type="PANTHER" id="PTHR43761:SF1">
    <property type="entry name" value="D-ISOMER SPECIFIC 2-HYDROXYACID DEHYDROGENASE CATALYTIC DOMAIN-CONTAINING PROTEIN-RELATED"/>
    <property type="match status" value="1"/>
</dbReference>
<evidence type="ECO:0000256" key="3">
    <source>
        <dbReference type="ARBA" id="ARBA00023027"/>
    </source>
</evidence>
<evidence type="ECO:0000313" key="7">
    <source>
        <dbReference type="EMBL" id="AHJ61787.1"/>
    </source>
</evidence>
<dbReference type="PROSITE" id="PS00670">
    <property type="entry name" value="D_2_HYDROXYACID_DH_2"/>
    <property type="match status" value="1"/>
</dbReference>
<name>A0AAN0VEM9_9PROT</name>
<comment type="similarity">
    <text evidence="1 4">Belongs to the D-isomer specific 2-hydroxyacid dehydrogenase family.</text>
</comment>
<evidence type="ECO:0000256" key="1">
    <source>
        <dbReference type="ARBA" id="ARBA00005854"/>
    </source>
</evidence>
<dbReference type="KEGG" id="gbc:GbCGDNIH3_0049"/>